<accession>A0A3M7QIV6</accession>
<feature type="compositionally biased region" description="Pro residues" evidence="1">
    <location>
        <begin position="10"/>
        <end position="26"/>
    </location>
</feature>
<dbReference type="AlphaFoldDB" id="A0A3M7QIV6"/>
<evidence type="ECO:0000313" key="3">
    <source>
        <dbReference type="Proteomes" id="UP000276133"/>
    </source>
</evidence>
<feature type="compositionally biased region" description="Polar residues" evidence="1">
    <location>
        <begin position="31"/>
        <end position="44"/>
    </location>
</feature>
<feature type="region of interest" description="Disordered" evidence="1">
    <location>
        <begin position="699"/>
        <end position="722"/>
    </location>
</feature>
<feature type="compositionally biased region" description="Basic and acidic residues" evidence="1">
    <location>
        <begin position="437"/>
        <end position="448"/>
    </location>
</feature>
<organism evidence="2 3">
    <name type="scientific">Brachionus plicatilis</name>
    <name type="common">Marine rotifer</name>
    <name type="synonym">Brachionus muelleri</name>
    <dbReference type="NCBI Taxonomy" id="10195"/>
    <lineage>
        <taxon>Eukaryota</taxon>
        <taxon>Metazoa</taxon>
        <taxon>Spiralia</taxon>
        <taxon>Gnathifera</taxon>
        <taxon>Rotifera</taxon>
        <taxon>Eurotatoria</taxon>
        <taxon>Monogononta</taxon>
        <taxon>Pseudotrocha</taxon>
        <taxon>Ploima</taxon>
        <taxon>Brachionidae</taxon>
        <taxon>Brachionus</taxon>
    </lineage>
</organism>
<reference evidence="2 3" key="1">
    <citation type="journal article" date="2018" name="Sci. Rep.">
        <title>Genomic signatures of local adaptation to the degree of environmental predictability in rotifers.</title>
        <authorList>
            <person name="Franch-Gras L."/>
            <person name="Hahn C."/>
            <person name="Garcia-Roger E.M."/>
            <person name="Carmona M.J."/>
            <person name="Serra M."/>
            <person name="Gomez A."/>
        </authorList>
    </citation>
    <scope>NUCLEOTIDE SEQUENCE [LARGE SCALE GENOMIC DNA]</scope>
    <source>
        <strain evidence="2">HYR1</strain>
    </source>
</reference>
<feature type="region of interest" description="Disordered" evidence="1">
    <location>
        <begin position="357"/>
        <end position="381"/>
    </location>
</feature>
<comment type="caution">
    <text evidence="2">The sequence shown here is derived from an EMBL/GenBank/DDBJ whole genome shotgun (WGS) entry which is preliminary data.</text>
</comment>
<protein>
    <submittedName>
        <fullName evidence="2">Uncharacterized protein</fullName>
    </submittedName>
</protein>
<gene>
    <name evidence="2" type="ORF">BpHYR1_022223</name>
</gene>
<proteinExistence type="predicted"/>
<evidence type="ECO:0000313" key="2">
    <source>
        <dbReference type="EMBL" id="RNA11387.1"/>
    </source>
</evidence>
<feature type="region of interest" description="Disordered" evidence="1">
    <location>
        <begin position="1"/>
        <end position="44"/>
    </location>
</feature>
<feature type="non-terminal residue" evidence="2">
    <location>
        <position position="1"/>
    </location>
</feature>
<dbReference type="EMBL" id="REGN01005972">
    <property type="protein sequence ID" value="RNA11387.1"/>
    <property type="molecule type" value="Genomic_DNA"/>
</dbReference>
<feature type="compositionally biased region" description="Polar residues" evidence="1">
    <location>
        <begin position="703"/>
        <end position="722"/>
    </location>
</feature>
<name>A0A3M7QIV6_BRAPC</name>
<dbReference type="Proteomes" id="UP000276133">
    <property type="component" value="Unassembled WGS sequence"/>
</dbReference>
<dbReference type="OrthoDB" id="10037050at2759"/>
<keyword evidence="3" id="KW-1185">Reference proteome</keyword>
<sequence>YPSQHHHTPPTNPPPPPPPRPPPIPPHVHRNSSNAKYPSEPSTSYFPNTNFSSFSYDNAQYPSSSHFNRQSSANAPQASTFDHNVYTQFFNYSYPNVDNSFKYSYSFAHERPEDLLLILEDPYDSNKLTVQMTRTQVGADGEQQRVTIERDFKSETELNKFLKEFEENLNKTSSTVPPQTKSSSFNNFFSQNLPAESEDNFKPGVVVIEEPGEEPILYRQDTGELVSNGSFIDPLVKEQNSEHSNEVPAKKEEQKPKYYKDIDDIFKCEESQSVDSSAKIIDLEKSSLSSSCPSQNETTSADLINFDDEIIEPKSEPKNSRPEPIRRTVRRAESFVLPKTQTVNKTSVKRDLNQKIHFRSSSSSVRRPEVAEPVDKPPLKPDVIKKQINTEPPKPVQFNEKSKIKVLNINKNSRQTGSISDNLNNIQLNKSLRPEVTRKEVPEPEKTKPSSLFKHQYEKPLLSSHAKLGGEPAVSLKRHTSLLCQRTSLLEKNSSEEKKSLYIPVSGAEPVLPRAKKNEIKSRFSLRETRPNIKENSRRYSQIYQKESDSEISTIHEEKKEEDFYSEANEKILDEKKQKFIKNHRLMMSKKLSKSVDTGLSEKGSKYMKMNKIEEKISQKNRHKLSCERNFHQDLSDSDDYETGNVVYGSESFKTSNNQLNYDFYSYDQTYSEGYYNFFNSAQSPAYFQPGFFDRTKSRAQDQEANLQASVTNQPTQAQTSQAHTHYYPSYYTSWYGSAPSLRIQNQRVDNCQNIYYN</sequence>
<feature type="region of interest" description="Disordered" evidence="1">
    <location>
        <begin position="437"/>
        <end position="456"/>
    </location>
</feature>
<evidence type="ECO:0000256" key="1">
    <source>
        <dbReference type="SAM" id="MobiDB-lite"/>
    </source>
</evidence>
<feature type="compositionally biased region" description="Basic and acidic residues" evidence="1">
    <location>
        <begin position="366"/>
        <end position="381"/>
    </location>
</feature>